<evidence type="ECO:0000313" key="1">
    <source>
        <dbReference type="EMBL" id="EFL44931.1"/>
    </source>
</evidence>
<evidence type="ECO:0008006" key="3">
    <source>
        <dbReference type="Google" id="ProtNLM"/>
    </source>
</evidence>
<dbReference type="STRING" id="866771.HMPREF9296_0177"/>
<comment type="caution">
    <text evidence="1">The sequence shown here is derived from an EMBL/GenBank/DDBJ whole genome shotgun (WGS) entry which is preliminary data.</text>
</comment>
<dbReference type="AlphaFoldDB" id="E1KUC9"/>
<accession>E1KUC9</accession>
<dbReference type="Proteomes" id="UP000003610">
    <property type="component" value="Unassembled WGS sequence"/>
</dbReference>
<name>E1KUC9_9BACT</name>
<dbReference type="EMBL" id="AEDO01000064">
    <property type="protein sequence ID" value="EFL44931.1"/>
    <property type="molecule type" value="Genomic_DNA"/>
</dbReference>
<organism evidence="1 2">
    <name type="scientific">Prevotella disiens FB035-09AN</name>
    <dbReference type="NCBI Taxonomy" id="866771"/>
    <lineage>
        <taxon>Bacteria</taxon>
        <taxon>Pseudomonadati</taxon>
        <taxon>Bacteroidota</taxon>
        <taxon>Bacteroidia</taxon>
        <taxon>Bacteroidales</taxon>
        <taxon>Prevotellaceae</taxon>
        <taxon>Prevotella</taxon>
    </lineage>
</organism>
<sequence length="232" mass="24562">MLLDAIYFGGKKIGNISQDGIDWGGDNAEYIKVYAAQVRTGPVKKMRKKGASNVLKCNLIELLPDNCADVMGGTIIDDGWEAPADNIALEAPVKILSGTGQTIEVSRASLEAVVRGKIGGDDPLHIELELEVLQPTNGGAPFRIVKTKPFIEAEPTTLEFKKGGESKRVNLSASGVFSMGKVPEGFEVDTTGGKVVVTATPNSTSSKRTGSLVFTLKDNPEKTVTITLSQAG</sequence>
<dbReference type="eggNOG" id="ENOG5033RK4">
    <property type="taxonomic scope" value="Bacteria"/>
</dbReference>
<reference evidence="1 2" key="1">
    <citation type="submission" date="2010-08" db="EMBL/GenBank/DDBJ databases">
        <authorList>
            <person name="Durkin A.S."/>
            <person name="Madupu R."/>
            <person name="Torralba M."/>
            <person name="Gillis M."/>
            <person name="Methe B."/>
            <person name="Sutton G."/>
            <person name="Nelson K.E."/>
        </authorList>
    </citation>
    <scope>NUCLEOTIDE SEQUENCE [LARGE SCALE GENOMIC DNA]</scope>
    <source>
        <strain evidence="1 2">FB035-09AN</strain>
    </source>
</reference>
<dbReference type="InterPro" id="IPR013783">
    <property type="entry name" value="Ig-like_fold"/>
</dbReference>
<dbReference type="CDD" id="cd14948">
    <property type="entry name" value="BACON"/>
    <property type="match status" value="1"/>
</dbReference>
<gene>
    <name evidence="1" type="ORF">HMPREF9296_0177</name>
</gene>
<dbReference type="Gene3D" id="2.60.40.10">
    <property type="entry name" value="Immunoglobulins"/>
    <property type="match status" value="1"/>
</dbReference>
<dbReference type="InterPro" id="IPR024361">
    <property type="entry name" value="BACON"/>
</dbReference>
<protein>
    <recommendedName>
        <fullName evidence="3">BACON domain-containing protein</fullName>
    </recommendedName>
</protein>
<evidence type="ECO:0000313" key="2">
    <source>
        <dbReference type="Proteomes" id="UP000003610"/>
    </source>
</evidence>
<proteinExistence type="predicted"/>